<dbReference type="PANTHER" id="PTHR47967:SF128">
    <property type="entry name" value="ASPARTIC PROTEINASE CDR1-LIKE"/>
    <property type="match status" value="1"/>
</dbReference>
<name>A0AA38G9L5_TAXCH</name>
<keyword evidence="5" id="KW-1185">Reference proteome</keyword>
<comment type="caution">
    <text evidence="4">The sequence shown here is derived from an EMBL/GenBank/DDBJ whole genome shotgun (WGS) entry which is preliminary data.</text>
</comment>
<protein>
    <recommendedName>
        <fullName evidence="3">Peptidase A1 domain-containing protein</fullName>
    </recommendedName>
</protein>
<evidence type="ECO:0000256" key="1">
    <source>
        <dbReference type="ARBA" id="ARBA00022670"/>
    </source>
</evidence>
<evidence type="ECO:0000313" key="5">
    <source>
        <dbReference type="Proteomes" id="UP000824469"/>
    </source>
</evidence>
<dbReference type="SUPFAM" id="SSF50630">
    <property type="entry name" value="Acid proteases"/>
    <property type="match status" value="1"/>
</dbReference>
<dbReference type="Pfam" id="PF14541">
    <property type="entry name" value="TAXi_C"/>
    <property type="match status" value="1"/>
</dbReference>
<evidence type="ECO:0000313" key="4">
    <source>
        <dbReference type="EMBL" id="KAH9317938.1"/>
    </source>
</evidence>
<accession>A0AA38G9L5</accession>
<gene>
    <name evidence="4" type="ORF">KI387_019707</name>
</gene>
<sequence length="77" mass="8340">GGMIIESGTTVTILDEAAYYPLKDTIQAAIDLTPVDDSSVGLDLCYQTLGKVSFPSLTFKFKGGVDYELPADKFFIQ</sequence>
<evidence type="ECO:0000256" key="2">
    <source>
        <dbReference type="ARBA" id="ARBA00022801"/>
    </source>
</evidence>
<feature type="non-terminal residue" evidence="4">
    <location>
        <position position="77"/>
    </location>
</feature>
<dbReference type="GO" id="GO:0008233">
    <property type="term" value="F:peptidase activity"/>
    <property type="evidence" value="ECO:0007669"/>
    <property type="project" value="UniProtKB-KW"/>
</dbReference>
<evidence type="ECO:0000259" key="3">
    <source>
        <dbReference type="PROSITE" id="PS51767"/>
    </source>
</evidence>
<feature type="domain" description="Peptidase A1" evidence="3">
    <location>
        <begin position="1"/>
        <end position="77"/>
    </location>
</feature>
<dbReference type="PANTHER" id="PTHR47967">
    <property type="entry name" value="OS07G0603500 PROTEIN-RELATED"/>
    <property type="match status" value="1"/>
</dbReference>
<dbReference type="EMBL" id="JAHRHJ020000004">
    <property type="protein sequence ID" value="KAH9317938.1"/>
    <property type="molecule type" value="Genomic_DNA"/>
</dbReference>
<feature type="non-terminal residue" evidence="4">
    <location>
        <position position="1"/>
    </location>
</feature>
<dbReference type="InterPro" id="IPR032799">
    <property type="entry name" value="TAXi_C"/>
</dbReference>
<dbReference type="InterPro" id="IPR051708">
    <property type="entry name" value="Plant_Aspart_Prot_A1"/>
</dbReference>
<dbReference type="Gene3D" id="2.40.70.10">
    <property type="entry name" value="Acid Proteases"/>
    <property type="match status" value="1"/>
</dbReference>
<dbReference type="Proteomes" id="UP000824469">
    <property type="component" value="Unassembled WGS sequence"/>
</dbReference>
<dbReference type="AlphaFoldDB" id="A0AA38G9L5"/>
<keyword evidence="2" id="KW-0378">Hydrolase</keyword>
<dbReference type="OMA" id="DEAAYYP"/>
<dbReference type="GO" id="GO:0005576">
    <property type="term" value="C:extracellular region"/>
    <property type="evidence" value="ECO:0007669"/>
    <property type="project" value="TreeGrafter"/>
</dbReference>
<dbReference type="InterPro" id="IPR021109">
    <property type="entry name" value="Peptidase_aspartic_dom_sf"/>
</dbReference>
<organism evidence="4 5">
    <name type="scientific">Taxus chinensis</name>
    <name type="common">Chinese yew</name>
    <name type="synonym">Taxus wallichiana var. chinensis</name>
    <dbReference type="NCBI Taxonomy" id="29808"/>
    <lineage>
        <taxon>Eukaryota</taxon>
        <taxon>Viridiplantae</taxon>
        <taxon>Streptophyta</taxon>
        <taxon>Embryophyta</taxon>
        <taxon>Tracheophyta</taxon>
        <taxon>Spermatophyta</taxon>
        <taxon>Pinopsida</taxon>
        <taxon>Pinidae</taxon>
        <taxon>Conifers II</taxon>
        <taxon>Cupressales</taxon>
        <taxon>Taxaceae</taxon>
        <taxon>Taxus</taxon>
    </lineage>
</organism>
<dbReference type="PROSITE" id="PS51767">
    <property type="entry name" value="PEPTIDASE_A1"/>
    <property type="match status" value="1"/>
</dbReference>
<keyword evidence="1" id="KW-0645">Protease</keyword>
<dbReference type="GO" id="GO:0006508">
    <property type="term" value="P:proteolysis"/>
    <property type="evidence" value="ECO:0007669"/>
    <property type="project" value="UniProtKB-KW"/>
</dbReference>
<dbReference type="InterPro" id="IPR033121">
    <property type="entry name" value="PEPTIDASE_A1"/>
</dbReference>
<reference evidence="4 5" key="1">
    <citation type="journal article" date="2021" name="Nat. Plants">
        <title>The Taxus genome provides insights into paclitaxel biosynthesis.</title>
        <authorList>
            <person name="Xiong X."/>
            <person name="Gou J."/>
            <person name="Liao Q."/>
            <person name="Li Y."/>
            <person name="Zhou Q."/>
            <person name="Bi G."/>
            <person name="Li C."/>
            <person name="Du R."/>
            <person name="Wang X."/>
            <person name="Sun T."/>
            <person name="Guo L."/>
            <person name="Liang H."/>
            <person name="Lu P."/>
            <person name="Wu Y."/>
            <person name="Zhang Z."/>
            <person name="Ro D.K."/>
            <person name="Shang Y."/>
            <person name="Huang S."/>
            <person name="Yan J."/>
        </authorList>
    </citation>
    <scope>NUCLEOTIDE SEQUENCE [LARGE SCALE GENOMIC DNA]</scope>
    <source>
        <strain evidence="4">Ta-2019</strain>
    </source>
</reference>
<proteinExistence type="predicted"/>